<keyword evidence="1" id="KW-0472">Membrane</keyword>
<comment type="caution">
    <text evidence="2">The sequence shown here is derived from an EMBL/GenBank/DDBJ whole genome shotgun (WGS) entry which is preliminary data.</text>
</comment>
<name>A0ABS1KU79_9BACT</name>
<keyword evidence="1" id="KW-1133">Transmembrane helix</keyword>
<feature type="transmembrane region" description="Helical" evidence="1">
    <location>
        <begin position="26"/>
        <end position="46"/>
    </location>
</feature>
<evidence type="ECO:0000256" key="1">
    <source>
        <dbReference type="SAM" id="Phobius"/>
    </source>
</evidence>
<sequence>MDDLYPTTHPEHGEDKESQHRKLKRLRAMLIFWVVSFVVVALWFYFSPPV</sequence>
<dbReference type="RefSeq" id="WP_236676007.1">
    <property type="nucleotide sequence ID" value="NZ_JAERRB010000003.1"/>
</dbReference>
<organism evidence="2 3">
    <name type="scientific">Chryseolinea lacunae</name>
    <dbReference type="NCBI Taxonomy" id="2801331"/>
    <lineage>
        <taxon>Bacteria</taxon>
        <taxon>Pseudomonadati</taxon>
        <taxon>Bacteroidota</taxon>
        <taxon>Cytophagia</taxon>
        <taxon>Cytophagales</taxon>
        <taxon>Fulvivirgaceae</taxon>
        <taxon>Chryseolinea</taxon>
    </lineage>
</organism>
<proteinExistence type="predicted"/>
<dbReference type="Proteomes" id="UP000613030">
    <property type="component" value="Unassembled WGS sequence"/>
</dbReference>
<evidence type="ECO:0000313" key="3">
    <source>
        <dbReference type="Proteomes" id="UP000613030"/>
    </source>
</evidence>
<keyword evidence="1" id="KW-0812">Transmembrane</keyword>
<evidence type="ECO:0000313" key="2">
    <source>
        <dbReference type="EMBL" id="MBL0741876.1"/>
    </source>
</evidence>
<accession>A0ABS1KU79</accession>
<reference evidence="2 3" key="1">
    <citation type="submission" date="2021-01" db="EMBL/GenBank/DDBJ databases">
        <title>Chryseolinea sp. Jin1 Genome sequencing and assembly.</title>
        <authorList>
            <person name="Kim I."/>
        </authorList>
    </citation>
    <scope>NUCLEOTIDE SEQUENCE [LARGE SCALE GENOMIC DNA]</scope>
    <source>
        <strain evidence="2 3">Jin1</strain>
    </source>
</reference>
<keyword evidence="3" id="KW-1185">Reference proteome</keyword>
<dbReference type="EMBL" id="JAERRB010000003">
    <property type="protein sequence ID" value="MBL0741876.1"/>
    <property type="molecule type" value="Genomic_DNA"/>
</dbReference>
<gene>
    <name evidence="2" type="ORF">JI741_11645</name>
</gene>
<protein>
    <submittedName>
        <fullName evidence="2">Uncharacterized protein</fullName>
    </submittedName>
</protein>